<dbReference type="RefSeq" id="WP_131447544.1">
    <property type="nucleotide sequence ID" value="NZ_SJZI01000008.1"/>
</dbReference>
<keyword evidence="1" id="KW-0472">Membrane</keyword>
<evidence type="ECO:0000256" key="1">
    <source>
        <dbReference type="SAM" id="Phobius"/>
    </source>
</evidence>
<feature type="transmembrane region" description="Helical" evidence="1">
    <location>
        <begin position="39"/>
        <end position="58"/>
    </location>
</feature>
<protein>
    <recommendedName>
        <fullName evidence="4">ATP synthase subunit I</fullName>
    </recommendedName>
</protein>
<gene>
    <name evidence="2" type="ORF">EPD60_05180</name>
</gene>
<dbReference type="OrthoDB" id="669730at2"/>
<feature type="transmembrane region" description="Helical" evidence="1">
    <location>
        <begin position="9"/>
        <end position="27"/>
    </location>
</feature>
<proteinExistence type="predicted"/>
<evidence type="ECO:0008006" key="4">
    <source>
        <dbReference type="Google" id="ProtNLM"/>
    </source>
</evidence>
<comment type="caution">
    <text evidence="2">The sequence shown here is derived from an EMBL/GenBank/DDBJ whole genome shotgun (WGS) entry which is preliminary data.</text>
</comment>
<feature type="transmembrane region" description="Helical" evidence="1">
    <location>
        <begin position="70"/>
        <end position="94"/>
    </location>
</feature>
<sequence>MNRRARKPYFSLLLVFVVLNGFFISSKGLLTRNGFDQDALVWGNVVVFLITLGSFLLAQRGLKDKNPNAFVRSVYGSVMLKLFLCIIAAFAYIAVAQKHINKPALFTLMGLYLVYTFIEVSALTRQLRGQGSNPPPGA</sequence>
<accession>A0A4R1BK52</accession>
<dbReference type="EMBL" id="SJZI01000008">
    <property type="protein sequence ID" value="TCJ17588.1"/>
    <property type="molecule type" value="Genomic_DNA"/>
</dbReference>
<keyword evidence="3" id="KW-1185">Reference proteome</keyword>
<keyword evidence="1" id="KW-0812">Transmembrane</keyword>
<evidence type="ECO:0000313" key="3">
    <source>
        <dbReference type="Proteomes" id="UP000295334"/>
    </source>
</evidence>
<name>A0A4R1BK52_9BACT</name>
<reference evidence="2 3" key="1">
    <citation type="submission" date="2019-03" db="EMBL/GenBank/DDBJ databases">
        <authorList>
            <person name="Kim M.K.M."/>
        </authorList>
    </citation>
    <scope>NUCLEOTIDE SEQUENCE [LARGE SCALE GENOMIC DNA]</scope>
    <source>
        <strain evidence="2 3">17J68-12</strain>
    </source>
</reference>
<dbReference type="AlphaFoldDB" id="A0A4R1BK52"/>
<dbReference type="Proteomes" id="UP000295334">
    <property type="component" value="Unassembled WGS sequence"/>
</dbReference>
<organism evidence="2 3">
    <name type="scientific">Flaviaesturariibacter flavus</name>
    <dbReference type="NCBI Taxonomy" id="2502780"/>
    <lineage>
        <taxon>Bacteria</taxon>
        <taxon>Pseudomonadati</taxon>
        <taxon>Bacteroidota</taxon>
        <taxon>Chitinophagia</taxon>
        <taxon>Chitinophagales</taxon>
        <taxon>Chitinophagaceae</taxon>
        <taxon>Flaviaestuariibacter</taxon>
    </lineage>
</organism>
<keyword evidence="1" id="KW-1133">Transmembrane helix</keyword>
<evidence type="ECO:0000313" key="2">
    <source>
        <dbReference type="EMBL" id="TCJ17588.1"/>
    </source>
</evidence>
<feature type="transmembrane region" description="Helical" evidence="1">
    <location>
        <begin position="100"/>
        <end position="118"/>
    </location>
</feature>